<dbReference type="Gene3D" id="3.30.70.100">
    <property type="match status" value="2"/>
</dbReference>
<dbReference type="PANTHER" id="PTHR33178:SF10">
    <property type="entry name" value="STRESS-RESPONSE A_B BARREL DOMAIN-CONTAINING PROTEIN"/>
    <property type="match status" value="1"/>
</dbReference>
<dbReference type="InterPro" id="IPR044662">
    <property type="entry name" value="HS1/DABB1-like"/>
</dbReference>
<dbReference type="SUPFAM" id="SSF54909">
    <property type="entry name" value="Dimeric alpha+beta barrel"/>
    <property type="match status" value="2"/>
</dbReference>
<organism evidence="3 4">
    <name type="scientific">Chryseobacterium rhizoplanae</name>
    <dbReference type="NCBI Taxonomy" id="1609531"/>
    <lineage>
        <taxon>Bacteria</taxon>
        <taxon>Pseudomonadati</taxon>
        <taxon>Bacteroidota</taxon>
        <taxon>Flavobacteriia</taxon>
        <taxon>Flavobacteriales</taxon>
        <taxon>Weeksellaceae</taxon>
        <taxon>Chryseobacterium group</taxon>
        <taxon>Chryseobacterium</taxon>
    </lineage>
</organism>
<dbReference type="Pfam" id="PF07876">
    <property type="entry name" value="Dabb"/>
    <property type="match status" value="2"/>
</dbReference>
<comment type="subunit">
    <text evidence="1">Homodimer.</text>
</comment>
<dbReference type="InterPro" id="IPR013097">
    <property type="entry name" value="Dabb"/>
</dbReference>
<proteinExistence type="predicted"/>
<feature type="domain" description="Stress-response A/B barrel" evidence="2">
    <location>
        <begin position="140"/>
        <end position="248"/>
    </location>
</feature>
<feature type="domain" description="Stress-response A/B barrel" evidence="2">
    <location>
        <begin position="265"/>
        <end position="376"/>
    </location>
</feature>
<evidence type="ECO:0000259" key="2">
    <source>
        <dbReference type="PROSITE" id="PS51502"/>
    </source>
</evidence>
<evidence type="ECO:0000256" key="1">
    <source>
        <dbReference type="ARBA" id="ARBA00011738"/>
    </source>
</evidence>
<evidence type="ECO:0000313" key="3">
    <source>
        <dbReference type="EMBL" id="SMO72780.1"/>
    </source>
</evidence>
<gene>
    <name evidence="3" type="ORF">SAMN06265171_105279</name>
</gene>
<reference evidence="3 4" key="1">
    <citation type="submission" date="2017-05" db="EMBL/GenBank/DDBJ databases">
        <authorList>
            <person name="Varghese N."/>
            <person name="Submissions S."/>
        </authorList>
    </citation>
    <scope>NUCLEOTIDE SEQUENCE [LARGE SCALE GENOMIC DNA]</scope>
    <source>
        <strain evidence="3 4">DSM 29371</strain>
    </source>
</reference>
<keyword evidence="4" id="KW-1185">Reference proteome</keyword>
<dbReference type="RefSeq" id="WP_142718486.1">
    <property type="nucleotide sequence ID" value="NZ_FXTC01000005.1"/>
</dbReference>
<dbReference type="InterPro" id="IPR011008">
    <property type="entry name" value="Dimeric_a/b-barrel"/>
</dbReference>
<name>A0A521DPB9_9FLAO</name>
<accession>A0A521DPB9</accession>
<dbReference type="SMART" id="SM00886">
    <property type="entry name" value="Dabb"/>
    <property type="match status" value="2"/>
</dbReference>
<evidence type="ECO:0000313" key="4">
    <source>
        <dbReference type="Proteomes" id="UP000316916"/>
    </source>
</evidence>
<dbReference type="AlphaFoldDB" id="A0A521DPB9"/>
<dbReference type="EMBL" id="FXTC01000005">
    <property type="protein sequence ID" value="SMO72780.1"/>
    <property type="molecule type" value="Genomic_DNA"/>
</dbReference>
<dbReference type="PROSITE" id="PS51502">
    <property type="entry name" value="S_R_A_B_BARREL"/>
    <property type="match status" value="2"/>
</dbReference>
<protein>
    <submittedName>
        <fullName evidence="3">Stress responsive A/B Barrel Domain</fullName>
    </submittedName>
</protein>
<dbReference type="PANTHER" id="PTHR33178">
    <property type="match status" value="1"/>
</dbReference>
<sequence length="380" mass="44747">MIDHLVTFQFYNNPLFAKKDRQTLRERGFKSYIMNERAILTDFMISETTEGVYLKVFDEDFDSIKEILQEEKINEKGKLIPDGGDVLWEYCEIVNQYTMSRYKNGSKLFRILCVGILTVLAFSALSCDPKFEVVQPRQRIERLVLIRLKKDLSEEKKEEFLRKITELGSSLKNGKLYLKIEYGFQNSKEGLNAGYDVGIRISFRSYEDRDYFDGKLYESESSILTYRDFKDSLTPYMDPDNELFCFDFLSNEKGKGDVPGKEYRLDHWVLFKFRKDLTEAEKQMVIDRFMELKNSLKNGKPYIQFIEYGYENNKSAANLNFEIAFHLSFLSLEDRNYYVGKPFQNNPKHFDPMHDKFKSFVGSYLDPIGGVLVFDYDVIK</sequence>
<dbReference type="Proteomes" id="UP000316916">
    <property type="component" value="Unassembled WGS sequence"/>
</dbReference>